<evidence type="ECO:0000313" key="9">
    <source>
        <dbReference type="Proteomes" id="UP000598227"/>
    </source>
</evidence>
<dbReference type="Pfam" id="PF00126">
    <property type="entry name" value="HTH_1"/>
    <property type="match status" value="1"/>
</dbReference>
<evidence type="ECO:0000256" key="1">
    <source>
        <dbReference type="ARBA" id="ARBA00009437"/>
    </source>
</evidence>
<dbReference type="FunFam" id="1.10.10.10:FF:000001">
    <property type="entry name" value="LysR family transcriptional regulator"/>
    <property type="match status" value="1"/>
</dbReference>
<dbReference type="InterPro" id="IPR036390">
    <property type="entry name" value="WH_DNA-bd_sf"/>
</dbReference>
<evidence type="ECO:0000313" key="8">
    <source>
        <dbReference type="Proteomes" id="UP000532373"/>
    </source>
</evidence>
<dbReference type="InterPro" id="IPR050176">
    <property type="entry name" value="LTTR"/>
</dbReference>
<dbReference type="EMBL" id="JACHGI010000017">
    <property type="protein sequence ID" value="MBB6469550.1"/>
    <property type="molecule type" value="Genomic_DNA"/>
</dbReference>
<dbReference type="InterPro" id="IPR036388">
    <property type="entry name" value="WH-like_DNA-bd_sf"/>
</dbReference>
<dbReference type="RefSeq" id="WP_184773031.1">
    <property type="nucleotide sequence ID" value="NZ_JACHGI010000017.1"/>
</dbReference>
<dbReference type="Pfam" id="PF03466">
    <property type="entry name" value="LysR_substrate"/>
    <property type="match status" value="1"/>
</dbReference>
<dbReference type="GO" id="GO:0003677">
    <property type="term" value="F:DNA binding"/>
    <property type="evidence" value="ECO:0007669"/>
    <property type="project" value="UniProtKB-KW"/>
</dbReference>
<proteinExistence type="inferred from homology"/>
<keyword evidence="9" id="KW-1185">Reference proteome</keyword>
<evidence type="ECO:0000259" key="5">
    <source>
        <dbReference type="PROSITE" id="PS50931"/>
    </source>
</evidence>
<name>A0A8E1WLB9_9HYPH</name>
<evidence type="ECO:0000256" key="3">
    <source>
        <dbReference type="ARBA" id="ARBA00023125"/>
    </source>
</evidence>
<comment type="caution">
    <text evidence="6">The sequence shown here is derived from an EMBL/GenBank/DDBJ whole genome shotgun (WGS) entry which is preliminary data.</text>
</comment>
<dbReference type="Gene3D" id="1.10.10.10">
    <property type="entry name" value="Winged helix-like DNA-binding domain superfamily/Winged helix DNA-binding domain"/>
    <property type="match status" value="1"/>
</dbReference>
<dbReference type="PRINTS" id="PR00039">
    <property type="entry name" value="HTHLYSR"/>
</dbReference>
<keyword evidence="3 6" id="KW-0238">DNA-binding</keyword>
<evidence type="ECO:0000256" key="4">
    <source>
        <dbReference type="ARBA" id="ARBA00023163"/>
    </source>
</evidence>
<keyword evidence="2" id="KW-0805">Transcription regulation</keyword>
<reference evidence="7 9" key="2">
    <citation type="submission" date="2020-09" db="EMBL/GenBank/DDBJ databases">
        <title>Draft Genome Sequence of Aminobacter carboxidus type strain DSM 1086, a soil Gram-negative carboxydobacterium.</title>
        <authorList>
            <person name="Turrini P."/>
            <person name="Tescari M."/>
            <person name="Artuso I."/>
            <person name="Lugli G.A."/>
            <person name="Frangipani E."/>
            <person name="Ventura M."/>
            <person name="Visca P."/>
        </authorList>
    </citation>
    <scope>NUCLEOTIDE SEQUENCE [LARGE SCALE GENOMIC DNA]</scope>
    <source>
        <strain evidence="7 9">DSM 1086</strain>
    </source>
</reference>
<accession>A0A8E1WLB9</accession>
<keyword evidence="4" id="KW-0804">Transcription</keyword>
<dbReference type="GO" id="GO:0003700">
    <property type="term" value="F:DNA-binding transcription factor activity"/>
    <property type="evidence" value="ECO:0007669"/>
    <property type="project" value="InterPro"/>
</dbReference>
<evidence type="ECO:0000313" key="6">
    <source>
        <dbReference type="EMBL" id="MBB6469550.1"/>
    </source>
</evidence>
<dbReference type="PANTHER" id="PTHR30579">
    <property type="entry name" value="TRANSCRIPTIONAL REGULATOR"/>
    <property type="match status" value="1"/>
</dbReference>
<dbReference type="InterPro" id="IPR000847">
    <property type="entry name" value="LysR_HTH_N"/>
</dbReference>
<evidence type="ECO:0000256" key="2">
    <source>
        <dbReference type="ARBA" id="ARBA00023015"/>
    </source>
</evidence>
<feature type="domain" description="HTH lysR-type" evidence="5">
    <location>
        <begin position="2"/>
        <end position="59"/>
    </location>
</feature>
<comment type="similarity">
    <text evidence="1">Belongs to the LysR transcriptional regulatory family.</text>
</comment>
<organism evidence="6 8">
    <name type="scientific">Aminobacter carboxidus</name>
    <dbReference type="NCBI Taxonomy" id="376165"/>
    <lineage>
        <taxon>Bacteria</taxon>
        <taxon>Pseudomonadati</taxon>
        <taxon>Pseudomonadota</taxon>
        <taxon>Alphaproteobacteria</taxon>
        <taxon>Hyphomicrobiales</taxon>
        <taxon>Phyllobacteriaceae</taxon>
        <taxon>Aminobacter</taxon>
    </lineage>
</organism>
<sequence length="290" mass="32042">MFDPRLLRAFVGILDTGSFTRAAEHLHLTQSTISQQIARLEASVGHALVDRDARPICATASGERLQGYARRILTLQQEAQAALGDPTGLTAIRIGLAEDIFDGSMAALFRDFARGRREIRMDVTSGLSRDLTQRFRDGEFDIAVVKEPAPSADVRASFPEPMGWFEALDADHDWPDPMPLVVFSPGGLYRDQMFERIERERRRWYVAFSSSSLPNILVAVEAGFGITLLPLATTQGRRVRSYVPFGTEPAIAVSVYSWEQTGPVRELLEWMSSALELRCHGSVSSAGVAS</sequence>
<dbReference type="InterPro" id="IPR005119">
    <property type="entry name" value="LysR_subst-bd"/>
</dbReference>
<protein>
    <submittedName>
        <fullName evidence="6">DNA-binding transcriptional LysR family regulator</fullName>
    </submittedName>
    <submittedName>
        <fullName evidence="7">LysR family transcriptional regulator</fullName>
    </submittedName>
</protein>
<dbReference type="SUPFAM" id="SSF46785">
    <property type="entry name" value="Winged helix' DNA-binding domain"/>
    <property type="match status" value="1"/>
</dbReference>
<reference evidence="6 8" key="1">
    <citation type="submission" date="2020-08" db="EMBL/GenBank/DDBJ databases">
        <title>Genomic Encyclopedia of Type Strains, Phase IV (KMG-IV): sequencing the most valuable type-strain genomes for metagenomic binning, comparative biology and taxonomic classification.</title>
        <authorList>
            <person name="Goeker M."/>
        </authorList>
    </citation>
    <scope>NUCLEOTIDE SEQUENCE [LARGE SCALE GENOMIC DNA]</scope>
    <source>
        <strain evidence="6 8">DSM 17454</strain>
    </source>
</reference>
<dbReference type="Proteomes" id="UP000598227">
    <property type="component" value="Unassembled WGS sequence"/>
</dbReference>
<evidence type="ECO:0000313" key="7">
    <source>
        <dbReference type="EMBL" id="MBE1208508.1"/>
    </source>
</evidence>
<dbReference type="Gene3D" id="3.40.190.10">
    <property type="entry name" value="Periplasmic binding protein-like II"/>
    <property type="match status" value="2"/>
</dbReference>
<dbReference type="PROSITE" id="PS50931">
    <property type="entry name" value="HTH_LYSR"/>
    <property type="match status" value="1"/>
</dbReference>
<dbReference type="EMBL" id="JACZEP010000022">
    <property type="protein sequence ID" value="MBE1208508.1"/>
    <property type="molecule type" value="Genomic_DNA"/>
</dbReference>
<dbReference type="Proteomes" id="UP000532373">
    <property type="component" value="Unassembled WGS sequence"/>
</dbReference>
<dbReference type="AlphaFoldDB" id="A0A8E1WLB9"/>
<gene>
    <name evidence="6" type="ORF">HNQ96_005440</name>
    <name evidence="7" type="ORF">IHE39_29890</name>
</gene>
<dbReference type="SUPFAM" id="SSF53850">
    <property type="entry name" value="Periplasmic binding protein-like II"/>
    <property type="match status" value="1"/>
</dbReference>
<dbReference type="PANTHER" id="PTHR30579:SF7">
    <property type="entry name" value="HTH-TYPE TRANSCRIPTIONAL REGULATOR LRHA-RELATED"/>
    <property type="match status" value="1"/>
</dbReference>